<dbReference type="PATRIC" id="fig|1486262.3.peg.2227"/>
<feature type="transmembrane region" description="Helical" evidence="1">
    <location>
        <begin position="38"/>
        <end position="57"/>
    </location>
</feature>
<proteinExistence type="predicted"/>
<dbReference type="STRING" id="1486262.TM49_10745"/>
<evidence type="ECO:0000313" key="2">
    <source>
        <dbReference type="EMBL" id="AJY46041.1"/>
    </source>
</evidence>
<protein>
    <submittedName>
        <fullName evidence="2">Uncharacterized protein</fullName>
    </submittedName>
</protein>
<dbReference type="HOGENOM" id="CLU_194600_0_0_5"/>
<reference evidence="2 3" key="1">
    <citation type="journal article" date="2015" name="Genome Announc.">
        <title>Complete genome sequence of Martelella endophytica YC6887, which has antifungal activity associated with a halophyte.</title>
        <authorList>
            <person name="Khan A."/>
            <person name="Khan H."/>
            <person name="Chung E.J."/>
            <person name="Hossain M.T."/>
            <person name="Chung Y.R."/>
        </authorList>
    </citation>
    <scope>NUCLEOTIDE SEQUENCE [LARGE SCALE GENOMIC DNA]</scope>
    <source>
        <strain evidence="2">YC6887</strain>
    </source>
</reference>
<gene>
    <name evidence="2" type="ORF">TM49_10745</name>
</gene>
<keyword evidence="1" id="KW-0472">Membrane</keyword>
<accession>A0A0D5LPJ0</accession>
<keyword evidence="1" id="KW-0812">Transmembrane</keyword>
<dbReference type="KEGG" id="mey:TM49_10745"/>
<organism evidence="2 3">
    <name type="scientific">Martelella endophytica</name>
    <dbReference type="NCBI Taxonomy" id="1486262"/>
    <lineage>
        <taxon>Bacteria</taxon>
        <taxon>Pseudomonadati</taxon>
        <taxon>Pseudomonadota</taxon>
        <taxon>Alphaproteobacteria</taxon>
        <taxon>Hyphomicrobiales</taxon>
        <taxon>Aurantimonadaceae</taxon>
        <taxon>Martelella</taxon>
    </lineage>
</organism>
<name>A0A0D5LPJ0_MAREN</name>
<sequence length="68" mass="7585">MSSNRSAAIAAAIILLCLLAGGYYLPEAVNYVAQFSRWLALAIGVAFVLAVFVVLWLRARYQRRHEDD</sequence>
<dbReference type="AlphaFoldDB" id="A0A0D5LPJ0"/>
<evidence type="ECO:0000313" key="3">
    <source>
        <dbReference type="Proteomes" id="UP000032611"/>
    </source>
</evidence>
<keyword evidence="1" id="KW-1133">Transmembrane helix</keyword>
<dbReference type="Proteomes" id="UP000032611">
    <property type="component" value="Chromosome"/>
</dbReference>
<dbReference type="RefSeq" id="WP_045681176.1">
    <property type="nucleotide sequence ID" value="NZ_CP010803.1"/>
</dbReference>
<evidence type="ECO:0000256" key="1">
    <source>
        <dbReference type="SAM" id="Phobius"/>
    </source>
</evidence>
<keyword evidence="3" id="KW-1185">Reference proteome</keyword>
<dbReference type="EMBL" id="CP010803">
    <property type="protein sequence ID" value="AJY46041.1"/>
    <property type="molecule type" value="Genomic_DNA"/>
</dbReference>